<comment type="caution">
    <text evidence="1">The sequence shown here is derived from an EMBL/GenBank/DDBJ whole genome shotgun (WGS) entry which is preliminary data.</text>
</comment>
<evidence type="ECO:0000313" key="1">
    <source>
        <dbReference type="EMBL" id="NLR90399.1"/>
    </source>
</evidence>
<dbReference type="AlphaFoldDB" id="A0A7X8SHM0"/>
<dbReference type="Proteomes" id="UP000585050">
    <property type="component" value="Unassembled WGS sequence"/>
</dbReference>
<dbReference type="EMBL" id="JABAIL010000001">
    <property type="protein sequence ID" value="NLR90399.1"/>
    <property type="molecule type" value="Genomic_DNA"/>
</dbReference>
<evidence type="ECO:0000313" key="2">
    <source>
        <dbReference type="Proteomes" id="UP000585050"/>
    </source>
</evidence>
<gene>
    <name evidence="1" type="ORF">HGP29_04240</name>
</gene>
<proteinExistence type="predicted"/>
<keyword evidence="2" id="KW-1185">Reference proteome</keyword>
<reference evidence="1 2" key="1">
    <citation type="submission" date="2020-04" db="EMBL/GenBank/DDBJ databases">
        <title>Flammeovirga sp. SR4, a novel species isolated from seawater.</title>
        <authorList>
            <person name="Wang X."/>
        </authorList>
    </citation>
    <scope>NUCLEOTIDE SEQUENCE [LARGE SCALE GENOMIC DNA]</scope>
    <source>
        <strain evidence="1 2">SR4</strain>
    </source>
</reference>
<protein>
    <submittedName>
        <fullName evidence="1">Uncharacterized protein</fullName>
    </submittedName>
</protein>
<dbReference type="RefSeq" id="WP_168881101.1">
    <property type="nucleotide sequence ID" value="NZ_JABAIL010000001.1"/>
</dbReference>
<sequence length="661" mass="76348">MYRETLRLICITFLFLTISKVSFSQTEDSTSLQKIKVKAYVPFIVGDSVYKYKKDTVVFIPKGMFEEDSLSRQHSTEFYNNLQKILGKRRLTRELSNLLLVNNAVADTTDELEEDLLNTGMCFDEKIVRSITFIRLPPFGGDVQQPYPIITTKVTKYANGIHNRTKEYVIDNNLIFNVGDLISDNEISESERILRTLPFIKDAEIYGCELPNNLIDIYVVTKDQWTIGVTGGTYNRNDFGAGVYNSNFLGMGQYVAIGGIYQPDSPKGKLGFDVQYNYRNISGTFIDVEGSFVDSYDRSLYEVSTKRDFITSATKWAGQLEYHNNRDRYGYATSDSAFMDLGDTVNYDNFWESHHYSYLGFWAGNSIQLNKSKNRNLTFSAGVDKLKFKDRPADVSADTLYNYQDKTHYIGTITVNERHYRKLSYLQGFGRTEDVPYGWLFDVTAGFEDNEYYGNRPYIGASLDVGQFTPIGYFRINGNYGTFYNSKYQQQIVNVRFQYFTNLIAINRNFLRMFLYVDLTQGQDMVPGDYLYFVNNEFFTDYNINPLTKKGSSRIQIAQENVWFTPWYFYGFKFSIYQTTEIGLMRDNDNVSFSSDNIFSAFGLGVRTRNENLVFNTIAADMKYYPNTVNNGSKIGFNVYTEITLPLKDFRPTKPKFIPFE</sequence>
<organism evidence="1 2">
    <name type="scientific">Flammeovirga agarivorans</name>
    <dbReference type="NCBI Taxonomy" id="2726742"/>
    <lineage>
        <taxon>Bacteria</taxon>
        <taxon>Pseudomonadati</taxon>
        <taxon>Bacteroidota</taxon>
        <taxon>Cytophagia</taxon>
        <taxon>Cytophagales</taxon>
        <taxon>Flammeovirgaceae</taxon>
        <taxon>Flammeovirga</taxon>
    </lineage>
</organism>
<name>A0A7X8SHM0_9BACT</name>
<accession>A0A7X8SHM0</accession>